<protein>
    <submittedName>
        <fullName evidence="1">Uncharacterized protein</fullName>
    </submittedName>
</protein>
<dbReference type="AlphaFoldDB" id="A0A2H3DEB6"/>
<keyword evidence="2" id="KW-1185">Reference proteome</keyword>
<name>A0A2H3DEB6_ARMGA</name>
<dbReference type="Proteomes" id="UP000217790">
    <property type="component" value="Unassembled WGS sequence"/>
</dbReference>
<dbReference type="EMBL" id="KZ293688">
    <property type="protein sequence ID" value="PBK85826.1"/>
    <property type="molecule type" value="Genomic_DNA"/>
</dbReference>
<reference evidence="2" key="1">
    <citation type="journal article" date="2017" name="Nat. Ecol. Evol.">
        <title>Genome expansion and lineage-specific genetic innovations in the forest pathogenic fungi Armillaria.</title>
        <authorList>
            <person name="Sipos G."/>
            <person name="Prasanna A.N."/>
            <person name="Walter M.C."/>
            <person name="O'Connor E."/>
            <person name="Balint B."/>
            <person name="Krizsan K."/>
            <person name="Kiss B."/>
            <person name="Hess J."/>
            <person name="Varga T."/>
            <person name="Slot J."/>
            <person name="Riley R."/>
            <person name="Boka B."/>
            <person name="Rigling D."/>
            <person name="Barry K."/>
            <person name="Lee J."/>
            <person name="Mihaltcheva S."/>
            <person name="LaButti K."/>
            <person name="Lipzen A."/>
            <person name="Waldron R."/>
            <person name="Moloney N.M."/>
            <person name="Sperisen C."/>
            <person name="Kredics L."/>
            <person name="Vagvoelgyi C."/>
            <person name="Patrignani A."/>
            <person name="Fitzpatrick D."/>
            <person name="Nagy I."/>
            <person name="Doyle S."/>
            <person name="Anderson J.B."/>
            <person name="Grigoriev I.V."/>
            <person name="Gueldener U."/>
            <person name="Muensterkoetter M."/>
            <person name="Nagy L.G."/>
        </authorList>
    </citation>
    <scope>NUCLEOTIDE SEQUENCE [LARGE SCALE GENOMIC DNA]</scope>
    <source>
        <strain evidence="2">Ar21-2</strain>
    </source>
</reference>
<accession>A0A2H3DEB6</accession>
<sequence>MAGCRSILNIQPNSVMKTVSERFSFVNESLCLRAFKLHEPICQTASVPKIYQRWTASWNAALLVAWLDNISICSKPFVRRGATGSLLPFSFPSFTDPSTRLVSPDYLSILNRVRSVIQHTILFVTLRILGYIRVVFSSYMVYTTPILNRCAKIC</sequence>
<evidence type="ECO:0000313" key="2">
    <source>
        <dbReference type="Proteomes" id="UP000217790"/>
    </source>
</evidence>
<gene>
    <name evidence="1" type="ORF">ARMGADRAFT_544763</name>
</gene>
<dbReference type="InParanoid" id="A0A2H3DEB6"/>
<proteinExistence type="predicted"/>
<evidence type="ECO:0000313" key="1">
    <source>
        <dbReference type="EMBL" id="PBK85826.1"/>
    </source>
</evidence>
<organism evidence="1 2">
    <name type="scientific">Armillaria gallica</name>
    <name type="common">Bulbous honey fungus</name>
    <name type="synonym">Armillaria bulbosa</name>
    <dbReference type="NCBI Taxonomy" id="47427"/>
    <lineage>
        <taxon>Eukaryota</taxon>
        <taxon>Fungi</taxon>
        <taxon>Dikarya</taxon>
        <taxon>Basidiomycota</taxon>
        <taxon>Agaricomycotina</taxon>
        <taxon>Agaricomycetes</taxon>
        <taxon>Agaricomycetidae</taxon>
        <taxon>Agaricales</taxon>
        <taxon>Marasmiineae</taxon>
        <taxon>Physalacriaceae</taxon>
        <taxon>Armillaria</taxon>
    </lineage>
</organism>